<dbReference type="InterPro" id="IPR045249">
    <property type="entry name" value="HARBI1-like"/>
</dbReference>
<dbReference type="GO" id="GO:0046872">
    <property type="term" value="F:metal ion binding"/>
    <property type="evidence" value="ECO:0007669"/>
    <property type="project" value="UniProtKB-KW"/>
</dbReference>
<keyword evidence="6" id="KW-0378">Hydrolase</keyword>
<evidence type="ECO:0000256" key="6">
    <source>
        <dbReference type="ARBA" id="ARBA00022801"/>
    </source>
</evidence>
<proteinExistence type="inferred from homology"/>
<evidence type="ECO:0008006" key="13">
    <source>
        <dbReference type="Google" id="ProtNLM"/>
    </source>
</evidence>
<reference evidence="11 12" key="1">
    <citation type="journal article" date="2022" name="Nat. Plants">
        <title>Genomes of leafy and leafless Platanthera orchids illuminate the evolution of mycoheterotrophy.</title>
        <authorList>
            <person name="Li M.H."/>
            <person name="Liu K.W."/>
            <person name="Li Z."/>
            <person name="Lu H.C."/>
            <person name="Ye Q.L."/>
            <person name="Zhang D."/>
            <person name="Wang J.Y."/>
            <person name="Li Y.F."/>
            <person name="Zhong Z.M."/>
            <person name="Liu X."/>
            <person name="Yu X."/>
            <person name="Liu D.K."/>
            <person name="Tu X.D."/>
            <person name="Liu B."/>
            <person name="Hao Y."/>
            <person name="Liao X.Y."/>
            <person name="Jiang Y.T."/>
            <person name="Sun W.H."/>
            <person name="Chen J."/>
            <person name="Chen Y.Q."/>
            <person name="Ai Y."/>
            <person name="Zhai J.W."/>
            <person name="Wu S.S."/>
            <person name="Zhou Z."/>
            <person name="Hsiao Y.Y."/>
            <person name="Wu W.L."/>
            <person name="Chen Y.Y."/>
            <person name="Lin Y.F."/>
            <person name="Hsu J.L."/>
            <person name="Li C.Y."/>
            <person name="Wang Z.W."/>
            <person name="Zhao X."/>
            <person name="Zhong W.Y."/>
            <person name="Ma X.K."/>
            <person name="Ma L."/>
            <person name="Huang J."/>
            <person name="Chen G.Z."/>
            <person name="Huang M.Z."/>
            <person name="Huang L."/>
            <person name="Peng D.H."/>
            <person name="Luo Y.B."/>
            <person name="Zou S.Q."/>
            <person name="Chen S.P."/>
            <person name="Lan S."/>
            <person name="Tsai W.C."/>
            <person name="Van de Peer Y."/>
            <person name="Liu Z.J."/>
        </authorList>
    </citation>
    <scope>NUCLEOTIDE SEQUENCE [LARGE SCALE GENOMIC DNA]</scope>
    <source>
        <strain evidence="11">Lor287</strain>
    </source>
</reference>
<evidence type="ECO:0000313" key="11">
    <source>
        <dbReference type="EMBL" id="KAK8956575.1"/>
    </source>
</evidence>
<dbReference type="Proteomes" id="UP001418222">
    <property type="component" value="Unassembled WGS sequence"/>
</dbReference>
<keyword evidence="12" id="KW-1185">Reference proteome</keyword>
<dbReference type="InterPro" id="IPR027806">
    <property type="entry name" value="HARBI1_dom"/>
</dbReference>
<evidence type="ECO:0000256" key="1">
    <source>
        <dbReference type="ARBA" id="ARBA00001968"/>
    </source>
</evidence>
<evidence type="ECO:0000259" key="10">
    <source>
        <dbReference type="Pfam" id="PF26138"/>
    </source>
</evidence>
<dbReference type="Pfam" id="PF13359">
    <property type="entry name" value="DDE_Tnp_4"/>
    <property type="match status" value="1"/>
</dbReference>
<dbReference type="GO" id="GO:0005634">
    <property type="term" value="C:nucleus"/>
    <property type="evidence" value="ECO:0007669"/>
    <property type="project" value="UniProtKB-SubCell"/>
</dbReference>
<dbReference type="AlphaFoldDB" id="A0AAP0C216"/>
<dbReference type="InterPro" id="IPR058353">
    <property type="entry name" value="DUF8040"/>
</dbReference>
<evidence type="ECO:0000256" key="5">
    <source>
        <dbReference type="ARBA" id="ARBA00022723"/>
    </source>
</evidence>
<evidence type="ECO:0000256" key="7">
    <source>
        <dbReference type="ARBA" id="ARBA00023242"/>
    </source>
</evidence>
<keyword evidence="5" id="KW-0479">Metal-binding</keyword>
<evidence type="ECO:0000256" key="3">
    <source>
        <dbReference type="ARBA" id="ARBA00006958"/>
    </source>
</evidence>
<evidence type="ECO:0000256" key="8">
    <source>
        <dbReference type="SAM" id="MobiDB-lite"/>
    </source>
</evidence>
<feature type="region of interest" description="Disordered" evidence="8">
    <location>
        <begin position="286"/>
        <end position="307"/>
    </location>
</feature>
<keyword evidence="7" id="KW-0539">Nucleus</keyword>
<feature type="domain" description="DUF8040" evidence="10">
    <location>
        <begin position="1"/>
        <end position="69"/>
    </location>
</feature>
<dbReference type="PANTHER" id="PTHR22930:SF221">
    <property type="entry name" value="NUCLEASE HARBI1"/>
    <property type="match status" value="1"/>
</dbReference>
<accession>A0AAP0C216</accession>
<evidence type="ECO:0000256" key="4">
    <source>
        <dbReference type="ARBA" id="ARBA00022722"/>
    </source>
</evidence>
<dbReference type="Pfam" id="PF26138">
    <property type="entry name" value="DUF8040"/>
    <property type="match status" value="1"/>
</dbReference>
<feature type="compositionally biased region" description="Acidic residues" evidence="8">
    <location>
        <begin position="297"/>
        <end position="307"/>
    </location>
</feature>
<feature type="domain" description="DDE Tnp4" evidence="9">
    <location>
        <begin position="108"/>
        <end position="271"/>
    </location>
</feature>
<comment type="subcellular location">
    <subcellularLocation>
        <location evidence="2">Nucleus</location>
    </subcellularLocation>
</comment>
<organism evidence="11 12">
    <name type="scientific">Platanthera zijinensis</name>
    <dbReference type="NCBI Taxonomy" id="2320716"/>
    <lineage>
        <taxon>Eukaryota</taxon>
        <taxon>Viridiplantae</taxon>
        <taxon>Streptophyta</taxon>
        <taxon>Embryophyta</taxon>
        <taxon>Tracheophyta</taxon>
        <taxon>Spermatophyta</taxon>
        <taxon>Magnoliopsida</taxon>
        <taxon>Liliopsida</taxon>
        <taxon>Asparagales</taxon>
        <taxon>Orchidaceae</taxon>
        <taxon>Orchidoideae</taxon>
        <taxon>Orchideae</taxon>
        <taxon>Orchidinae</taxon>
        <taxon>Platanthera</taxon>
    </lineage>
</organism>
<dbReference type="EMBL" id="JBBWWQ010000001">
    <property type="protein sequence ID" value="KAK8956575.1"/>
    <property type="molecule type" value="Genomic_DNA"/>
</dbReference>
<comment type="caution">
    <text evidence="11">The sequence shown here is derived from an EMBL/GenBank/DDBJ whole genome shotgun (WGS) entry which is preliminary data.</text>
</comment>
<name>A0AAP0C216_9ASPA</name>
<comment type="cofactor">
    <cofactor evidence="1">
        <name>a divalent metal cation</name>
        <dbReference type="ChEBI" id="CHEBI:60240"/>
    </cofactor>
</comment>
<gene>
    <name evidence="11" type="ORF">KSP39_PZI001433</name>
</gene>
<evidence type="ECO:0000259" key="9">
    <source>
        <dbReference type="Pfam" id="PF13359"/>
    </source>
</evidence>
<protein>
    <recommendedName>
        <fullName evidence="13">DDE Tnp4 domain-containing protein</fullName>
    </recommendedName>
</protein>
<dbReference type="GO" id="GO:0004518">
    <property type="term" value="F:nuclease activity"/>
    <property type="evidence" value="ECO:0007669"/>
    <property type="project" value="UniProtKB-KW"/>
</dbReference>
<evidence type="ECO:0000256" key="2">
    <source>
        <dbReference type="ARBA" id="ARBA00004123"/>
    </source>
</evidence>
<dbReference type="PANTHER" id="PTHR22930">
    <property type="match status" value="1"/>
</dbReference>
<evidence type="ECO:0000313" key="12">
    <source>
        <dbReference type="Proteomes" id="UP001418222"/>
    </source>
</evidence>
<keyword evidence="4" id="KW-0540">Nuclease</keyword>
<sequence length="337" mass="38759">MSKRIFVDLLRKLEADHELQGSQRTSSGEVLGITLYILVQGGSLRLTKERFQHSTETISRYFSAGLKSLLLLSVDVIKPIDRQFRDIPAEIRYDPRYMPFFKDCVGAIDGTHVDARIPVEDQVRYIGRHGTTTQNVMAVCDFNMCFTFALAGWEGSAHDSRIFARALTDDRLHFPHPPQGKYYLFDAGYPLKMGYLKPYPETRYHLADFARGSRPVHGRQENFNKAHSSLRSVIERTFGVWKKKWHILSKMPQYKFKKQRSIVLATMALHNFIHMHPSRWDPEFNTSDADEASFVPSEDEDNATDDNIESDMCDAAGAEHMSTVRDNIAEEIYCVRR</sequence>
<comment type="similarity">
    <text evidence="3">Belongs to the HARBI1 family.</text>
</comment>
<dbReference type="GO" id="GO:0016787">
    <property type="term" value="F:hydrolase activity"/>
    <property type="evidence" value="ECO:0007669"/>
    <property type="project" value="UniProtKB-KW"/>
</dbReference>